<gene>
    <name evidence="1" type="ORF">SAMN05421507_1011316</name>
</gene>
<protein>
    <submittedName>
        <fullName evidence="1">Uncharacterized protein</fullName>
    </submittedName>
</protein>
<dbReference type="EMBL" id="FNIX01000001">
    <property type="protein sequence ID" value="SDO09367.1"/>
    <property type="molecule type" value="Genomic_DNA"/>
</dbReference>
<dbReference type="Proteomes" id="UP000199691">
    <property type="component" value="Unassembled WGS sequence"/>
</dbReference>
<dbReference type="InterPro" id="IPR029058">
    <property type="entry name" value="AB_hydrolase_fold"/>
</dbReference>
<dbReference type="Gene3D" id="3.40.50.1820">
    <property type="entry name" value="alpha/beta hydrolase"/>
    <property type="match status" value="1"/>
</dbReference>
<dbReference type="RefSeq" id="WP_090095663.1">
    <property type="nucleotide sequence ID" value="NZ_FNIX01000001.1"/>
</dbReference>
<evidence type="ECO:0000313" key="2">
    <source>
        <dbReference type="Proteomes" id="UP000199691"/>
    </source>
</evidence>
<dbReference type="STRING" id="641025.SAMN05421507_1011316"/>
<dbReference type="SUPFAM" id="SSF53474">
    <property type="entry name" value="alpha/beta-Hydrolases"/>
    <property type="match status" value="1"/>
</dbReference>
<keyword evidence="2" id="KW-1185">Reference proteome</keyword>
<accession>A0A1H0GR47</accession>
<organism evidence="1 2">
    <name type="scientific">Lentzea jiangxiensis</name>
    <dbReference type="NCBI Taxonomy" id="641025"/>
    <lineage>
        <taxon>Bacteria</taxon>
        <taxon>Bacillati</taxon>
        <taxon>Actinomycetota</taxon>
        <taxon>Actinomycetes</taxon>
        <taxon>Pseudonocardiales</taxon>
        <taxon>Pseudonocardiaceae</taxon>
        <taxon>Lentzea</taxon>
    </lineage>
</organism>
<dbReference type="AlphaFoldDB" id="A0A1H0GR47"/>
<proteinExistence type="predicted"/>
<evidence type="ECO:0000313" key="1">
    <source>
        <dbReference type="EMBL" id="SDO09367.1"/>
    </source>
</evidence>
<dbReference type="OrthoDB" id="3771266at2"/>
<sequence length="115" mass="12661">MPGYLRRLEDVRFGAEWVRQLQAGTLVTPRLPDAAQRIAALDLPVLLLHGRYDMTFPVSLVAPTLELIPRARAVVLEAGHMLHVDDPEGYLCALREFLGGAALQNGLEFGGTRPM</sequence>
<name>A0A1H0GR47_9PSEU</name>
<reference evidence="2" key="1">
    <citation type="submission" date="2016-10" db="EMBL/GenBank/DDBJ databases">
        <authorList>
            <person name="Varghese N."/>
            <person name="Submissions S."/>
        </authorList>
    </citation>
    <scope>NUCLEOTIDE SEQUENCE [LARGE SCALE GENOMIC DNA]</scope>
    <source>
        <strain evidence="2">CGMCC 4.6609</strain>
    </source>
</reference>